<gene>
    <name evidence="2" type="ORF">MET9862_04069</name>
</gene>
<reference evidence="2 3" key="1">
    <citation type="submission" date="2019-06" db="EMBL/GenBank/DDBJ databases">
        <authorList>
            <person name="Rodrigo-Torres L."/>
            <person name="Arahal R. D."/>
            <person name="Lucena T."/>
        </authorList>
    </citation>
    <scope>NUCLEOTIDE SEQUENCE [LARGE SCALE GENOMIC DNA]</scope>
    <source>
        <strain evidence="2 3">SB0023/3</strain>
    </source>
</reference>
<feature type="compositionally biased region" description="Basic and acidic residues" evidence="1">
    <location>
        <begin position="228"/>
        <end position="242"/>
    </location>
</feature>
<evidence type="ECO:0000256" key="1">
    <source>
        <dbReference type="SAM" id="MobiDB-lite"/>
    </source>
</evidence>
<dbReference type="AlphaFoldDB" id="A0A509EJR9"/>
<evidence type="ECO:0000313" key="2">
    <source>
        <dbReference type="EMBL" id="VUD73453.1"/>
    </source>
</evidence>
<dbReference type="EMBL" id="CABFPH010000072">
    <property type="protein sequence ID" value="VUD73453.1"/>
    <property type="molecule type" value="Genomic_DNA"/>
</dbReference>
<sequence length="242" mass="26014">MNAVIGTRIIPVRTEILARPRRSEREKPRSPARLRGLVARPGSGRAPVRRAAARPCDHLALSALPPPHGPAGPDARPAATGSKAEPAPSKGPNRIGQVERPGSRVPDPRSAASVTEADAVSRGAPAISCRSRPGIPHLTYDAGPIALLTLCAPMQARRSTGQAMRRTKRSLAWLERRNYRPALKMRLLRRVADRRRAGEAPPASDDGPPSASVLPFPPRGPAAVTSRIEAEEAPRHLRSDRR</sequence>
<protein>
    <submittedName>
        <fullName evidence="2">Uncharacterized protein</fullName>
    </submittedName>
</protein>
<feature type="region of interest" description="Disordered" evidence="1">
    <location>
        <begin position="194"/>
        <end position="242"/>
    </location>
</feature>
<dbReference type="Proteomes" id="UP000410984">
    <property type="component" value="Unassembled WGS sequence"/>
</dbReference>
<name>A0A509EJR9_9HYPH</name>
<proteinExistence type="predicted"/>
<feature type="region of interest" description="Disordered" evidence="1">
    <location>
        <begin position="19"/>
        <end position="135"/>
    </location>
</feature>
<keyword evidence="3" id="KW-1185">Reference proteome</keyword>
<feature type="compositionally biased region" description="Low complexity" evidence="1">
    <location>
        <begin position="199"/>
        <end position="212"/>
    </location>
</feature>
<accession>A0A509EJR9</accession>
<organism evidence="2 3">
    <name type="scientific">Methylobacterium symbioticum</name>
    <dbReference type="NCBI Taxonomy" id="2584084"/>
    <lineage>
        <taxon>Bacteria</taxon>
        <taxon>Pseudomonadati</taxon>
        <taxon>Pseudomonadota</taxon>
        <taxon>Alphaproteobacteria</taxon>
        <taxon>Hyphomicrobiales</taxon>
        <taxon>Methylobacteriaceae</taxon>
        <taxon>Methylobacterium</taxon>
    </lineage>
</organism>
<evidence type="ECO:0000313" key="3">
    <source>
        <dbReference type="Proteomes" id="UP000410984"/>
    </source>
</evidence>
<feature type="compositionally biased region" description="Basic and acidic residues" evidence="1">
    <location>
        <begin position="19"/>
        <end position="29"/>
    </location>
</feature>